<dbReference type="Gene3D" id="1.10.20.10">
    <property type="entry name" value="Histone, subunit A"/>
    <property type="match status" value="1"/>
</dbReference>
<dbReference type="SUPFAM" id="SSF47113">
    <property type="entry name" value="Histone-fold"/>
    <property type="match status" value="1"/>
</dbReference>
<gene>
    <name evidence="2" type="primary">H2B</name>
    <name evidence="2" type="ORF">HERIO_1920</name>
</gene>
<dbReference type="Proteomes" id="UP000192356">
    <property type="component" value="Unassembled WGS sequence"/>
</dbReference>
<comment type="caution">
    <text evidence="2">The sequence shown here is derived from an EMBL/GenBank/DDBJ whole genome shotgun (WGS) entry which is preliminary data.</text>
</comment>
<sequence length="132" mass="14649">MASPLKSTGKAPVKAVGTPSQPGEKKKRRKTDGLNSSIFRAPTKRMIRDSVGESHVTCTKQGLTVFCELAHKMLYMIGENLRELGHKGKKKTVGRREIETAVMLVFDGEMSRIMLREMRSTISKSQAKSANK</sequence>
<proteinExistence type="predicted"/>
<protein>
    <submittedName>
        <fullName evidence="2">H2B</fullName>
    </submittedName>
</protein>
<dbReference type="SMR" id="A0A1X0Q8N7"/>
<evidence type="ECO:0000256" key="1">
    <source>
        <dbReference type="SAM" id="MobiDB-lite"/>
    </source>
</evidence>
<reference evidence="2 3" key="1">
    <citation type="journal article" date="2017" name="Environ. Microbiol.">
        <title>Decay of the glycolytic pathway and adaptation to intranuclear parasitism within Enterocytozoonidae microsporidia.</title>
        <authorList>
            <person name="Wiredu Boakye D."/>
            <person name="Jaroenlak P."/>
            <person name="Prachumwat A."/>
            <person name="Williams T.A."/>
            <person name="Bateman K.S."/>
            <person name="Itsathitphaisarn O."/>
            <person name="Sritunyalucksana K."/>
            <person name="Paszkiewicz K.H."/>
            <person name="Moore K.A."/>
            <person name="Stentiford G.D."/>
            <person name="Williams B.A."/>
        </authorList>
    </citation>
    <scope>NUCLEOTIDE SEQUENCE [LARGE SCALE GENOMIC DNA]</scope>
    <source>
        <strain evidence="2 3">GB1</strain>
    </source>
</reference>
<feature type="region of interest" description="Disordered" evidence="1">
    <location>
        <begin position="1"/>
        <end position="35"/>
    </location>
</feature>
<dbReference type="EMBL" id="LVKB01000125">
    <property type="protein sequence ID" value="ORD96126.1"/>
    <property type="molecule type" value="Genomic_DNA"/>
</dbReference>
<keyword evidence="3" id="KW-1185">Reference proteome</keyword>
<dbReference type="GO" id="GO:0046982">
    <property type="term" value="F:protein heterodimerization activity"/>
    <property type="evidence" value="ECO:0007669"/>
    <property type="project" value="InterPro"/>
</dbReference>
<dbReference type="AlphaFoldDB" id="A0A1X0Q8N7"/>
<dbReference type="InterPro" id="IPR009072">
    <property type="entry name" value="Histone-fold"/>
</dbReference>
<dbReference type="OrthoDB" id="2191729at2759"/>
<dbReference type="VEuPathDB" id="MicrosporidiaDB:HERIO_1920"/>
<organism evidence="2 3">
    <name type="scientific">Hepatospora eriocheir</name>
    <dbReference type="NCBI Taxonomy" id="1081669"/>
    <lineage>
        <taxon>Eukaryota</taxon>
        <taxon>Fungi</taxon>
        <taxon>Fungi incertae sedis</taxon>
        <taxon>Microsporidia</taxon>
        <taxon>Hepatosporidae</taxon>
        <taxon>Hepatospora</taxon>
    </lineage>
</organism>
<name>A0A1X0Q8N7_9MICR</name>
<accession>A0A1X0Q8N7</accession>
<evidence type="ECO:0000313" key="3">
    <source>
        <dbReference type="Proteomes" id="UP000192356"/>
    </source>
</evidence>
<evidence type="ECO:0000313" key="2">
    <source>
        <dbReference type="EMBL" id="ORD96126.1"/>
    </source>
</evidence>